<dbReference type="EMBL" id="CAFBNA010000037">
    <property type="protein sequence ID" value="CAB4930064.1"/>
    <property type="molecule type" value="Genomic_DNA"/>
</dbReference>
<accession>A0A6J7II90</accession>
<gene>
    <name evidence="1" type="ORF">UFOPK3708_00787</name>
</gene>
<name>A0A6J7II90_9ZZZZ</name>
<dbReference type="AlphaFoldDB" id="A0A6J7II90"/>
<organism evidence="1">
    <name type="scientific">freshwater metagenome</name>
    <dbReference type="NCBI Taxonomy" id="449393"/>
    <lineage>
        <taxon>unclassified sequences</taxon>
        <taxon>metagenomes</taxon>
        <taxon>ecological metagenomes</taxon>
    </lineage>
</organism>
<sequence length="217" mass="23567">MEAFEVRHLGLVASLGERFESGLHKCSNAAAKDSLLTEQIGFGFFSERGLDDTSACATDCVGIGKRNIASVASCVLLNRDEARHAATLGVRTTHEMTWALRGGHDNVDTSRRNDAVETNVETVSEEQRVAFGKIRSDLCVVHRLLLGVGKKDHDGVGPLGGVSNRHDREAFRFGLGLRGRTLAQTNDDVDARLFEVERMGMTLRAVTNDGDLTVGDE</sequence>
<reference evidence="1" key="1">
    <citation type="submission" date="2020-05" db="EMBL/GenBank/DDBJ databases">
        <authorList>
            <person name="Chiriac C."/>
            <person name="Salcher M."/>
            <person name="Ghai R."/>
            <person name="Kavagutti S V."/>
        </authorList>
    </citation>
    <scope>NUCLEOTIDE SEQUENCE</scope>
</reference>
<evidence type="ECO:0000313" key="1">
    <source>
        <dbReference type="EMBL" id="CAB4930064.1"/>
    </source>
</evidence>
<protein>
    <submittedName>
        <fullName evidence="1">Unannotated protein</fullName>
    </submittedName>
</protein>
<proteinExistence type="predicted"/>